<dbReference type="EMBL" id="KQ090316">
    <property type="protein sequence ID" value="KMS97449.1"/>
    <property type="molecule type" value="Genomic_DNA"/>
</dbReference>
<proteinExistence type="predicted"/>
<dbReference type="OMA" id="CMDIGDI"/>
<accession>A0A0J8B857</accession>
<feature type="region of interest" description="Disordered" evidence="1">
    <location>
        <begin position="227"/>
        <end position="286"/>
    </location>
</feature>
<gene>
    <name evidence="2" type="ORF">BVRB_5g126830</name>
</gene>
<dbReference type="eggNOG" id="ENOG502QSVP">
    <property type="taxonomic scope" value="Eukaryota"/>
</dbReference>
<dbReference type="PANTHER" id="PTHR37256">
    <property type="entry name" value="E1A-BINDING PROTEIN P400-LIKE"/>
    <property type="match status" value="1"/>
</dbReference>
<keyword evidence="3" id="KW-1185">Reference proteome</keyword>
<evidence type="ECO:0000313" key="3">
    <source>
        <dbReference type="Proteomes" id="UP000035740"/>
    </source>
</evidence>
<name>A0A0J8B857_BETVV</name>
<feature type="compositionally biased region" description="Low complexity" evidence="1">
    <location>
        <begin position="227"/>
        <end position="255"/>
    </location>
</feature>
<sequence>MAIDNLPNATTTSDESRLSGAYIRTLVKQLTTSKSLKNDGDIVVDYTQSLIPSKKCDKLGMAKPSNAQQQQQQQQQQNAQGHKKQVRRRLHTTRPYQERLLNMAEARKEIVTALKFHRAAMKQANERRQQPLDDARKVKNEPCLSPFAPSTNSVEVENFCYYPSYNNSNSIPYPNLGISSSHLNKPPPFYDSLNNIPLPNQTLGLNLNLQAFTNLDTNFCNSINTTHNNNNSSSSSSKYNSCSSSMSPSSSSSSTPRELSVAVTGAAEGVGPTSGDCSNGMGAMSMDMHPALDEEEMAEMRSIGEQHQIEWDDTLNLVKSAWWLKYLKTVDFGKEMKGSYDEYGNNYYHGPYEEFMEFPPWLNANNDESFLQQHLDDSCSEDTTLPWMDIGDIDGMDDEWLS</sequence>
<protein>
    <submittedName>
        <fullName evidence="2">Uncharacterized protein</fullName>
    </submittedName>
</protein>
<feature type="compositionally biased region" description="Basic residues" evidence="1">
    <location>
        <begin position="81"/>
        <end position="92"/>
    </location>
</feature>
<feature type="region of interest" description="Disordered" evidence="1">
    <location>
        <begin position="57"/>
        <end position="97"/>
    </location>
</feature>
<dbReference type="PANTHER" id="PTHR37256:SF1">
    <property type="entry name" value="MYB-LIKE PROTEIN A"/>
    <property type="match status" value="1"/>
</dbReference>
<dbReference type="Proteomes" id="UP000035740">
    <property type="component" value="Unassembled WGS sequence"/>
</dbReference>
<dbReference type="AlphaFoldDB" id="A0A0J8B857"/>
<evidence type="ECO:0000313" key="2">
    <source>
        <dbReference type="EMBL" id="KMS97449.1"/>
    </source>
</evidence>
<dbReference type="OrthoDB" id="692030at2759"/>
<dbReference type="Gramene" id="KMS97449">
    <property type="protein sequence ID" value="KMS97449"/>
    <property type="gene ID" value="BVRB_5g126830"/>
</dbReference>
<feature type="compositionally biased region" description="Low complexity" evidence="1">
    <location>
        <begin position="66"/>
        <end position="80"/>
    </location>
</feature>
<reference evidence="2 3" key="1">
    <citation type="journal article" date="2014" name="Nature">
        <title>The genome of the recently domesticated crop plant sugar beet (Beta vulgaris).</title>
        <authorList>
            <person name="Dohm J.C."/>
            <person name="Minoche A.E."/>
            <person name="Holtgrawe D."/>
            <person name="Capella-Gutierrez S."/>
            <person name="Zakrzewski F."/>
            <person name="Tafer H."/>
            <person name="Rupp O."/>
            <person name="Sorensen T.R."/>
            <person name="Stracke R."/>
            <person name="Reinhardt R."/>
            <person name="Goesmann A."/>
            <person name="Kraft T."/>
            <person name="Schulz B."/>
            <person name="Stadler P.F."/>
            <person name="Schmidt T."/>
            <person name="Gabaldon T."/>
            <person name="Lehrach H."/>
            <person name="Weisshaar B."/>
            <person name="Himmelbauer H."/>
        </authorList>
    </citation>
    <scope>NUCLEOTIDE SEQUENCE [LARGE SCALE GENOMIC DNA]</scope>
    <source>
        <tissue evidence="2">Taproot</tissue>
    </source>
</reference>
<dbReference type="KEGG" id="bvg:104908334"/>
<evidence type="ECO:0000256" key="1">
    <source>
        <dbReference type="SAM" id="MobiDB-lite"/>
    </source>
</evidence>
<organism evidence="2 3">
    <name type="scientific">Beta vulgaris subsp. vulgaris</name>
    <name type="common">Beet</name>
    <dbReference type="NCBI Taxonomy" id="3555"/>
    <lineage>
        <taxon>Eukaryota</taxon>
        <taxon>Viridiplantae</taxon>
        <taxon>Streptophyta</taxon>
        <taxon>Embryophyta</taxon>
        <taxon>Tracheophyta</taxon>
        <taxon>Spermatophyta</taxon>
        <taxon>Magnoliopsida</taxon>
        <taxon>eudicotyledons</taxon>
        <taxon>Gunneridae</taxon>
        <taxon>Pentapetalae</taxon>
        <taxon>Caryophyllales</taxon>
        <taxon>Chenopodiaceae</taxon>
        <taxon>Betoideae</taxon>
        <taxon>Beta</taxon>
    </lineage>
</organism>